<dbReference type="FunFam" id="3.30.70.1560:FF:000001">
    <property type="entry name" value="Pseudouridine synthase"/>
    <property type="match status" value="1"/>
</dbReference>
<dbReference type="SUPFAM" id="SSF55174">
    <property type="entry name" value="Alpha-L RNA-binding motif"/>
    <property type="match status" value="1"/>
</dbReference>
<dbReference type="OrthoDB" id="9807213at2"/>
<evidence type="ECO:0000256" key="2">
    <source>
        <dbReference type="ARBA" id="ARBA00022884"/>
    </source>
</evidence>
<dbReference type="PATRIC" id="fig|1173022.3.peg.4482"/>
<dbReference type="AlphaFoldDB" id="K9W402"/>
<proteinExistence type="inferred from homology"/>
<dbReference type="STRING" id="1173022.Cri9333_4147"/>
<dbReference type="InterPro" id="IPR020094">
    <property type="entry name" value="TruA/RsuA/RluB/E/F_N"/>
</dbReference>
<dbReference type="InterPro" id="IPR006145">
    <property type="entry name" value="PsdUridine_synth_RsuA/RluA"/>
</dbReference>
<evidence type="ECO:0000256" key="3">
    <source>
        <dbReference type="ARBA" id="ARBA00023235"/>
    </source>
</evidence>
<dbReference type="InterPro" id="IPR042092">
    <property type="entry name" value="PsdUridine_s_RsuA/RluB/E/F_cat"/>
</dbReference>
<dbReference type="InterPro" id="IPR002942">
    <property type="entry name" value="S4_RNA-bd"/>
</dbReference>
<dbReference type="Gene3D" id="3.10.290.10">
    <property type="entry name" value="RNA-binding S4 domain"/>
    <property type="match status" value="1"/>
</dbReference>
<dbReference type="InterPro" id="IPR020103">
    <property type="entry name" value="PsdUridine_synth_cat_dom_sf"/>
</dbReference>
<name>K9W402_9CYAN</name>
<dbReference type="NCBIfam" id="TIGR00093">
    <property type="entry name" value="pseudouridine synthase"/>
    <property type="match status" value="1"/>
</dbReference>
<dbReference type="RefSeq" id="WP_015205037.1">
    <property type="nucleotide sequence ID" value="NC_019753.1"/>
</dbReference>
<dbReference type="InterPro" id="IPR018496">
    <property type="entry name" value="PsdUridine_synth_RsuA/RluB_CS"/>
</dbReference>
<dbReference type="EC" id="5.4.99.-" evidence="5"/>
<dbReference type="SUPFAM" id="SSF55120">
    <property type="entry name" value="Pseudouridine synthase"/>
    <property type="match status" value="1"/>
</dbReference>
<gene>
    <name evidence="7" type="ORF">Cri9333_4147</name>
</gene>
<dbReference type="GO" id="GO:0000455">
    <property type="term" value="P:enzyme-directed rRNA pseudouridine synthesis"/>
    <property type="evidence" value="ECO:0007669"/>
    <property type="project" value="UniProtKB-ARBA"/>
</dbReference>
<comment type="similarity">
    <text evidence="1 5">Belongs to the pseudouridine synthase RsuA family.</text>
</comment>
<dbReference type="HOGENOM" id="CLU_024979_1_2_3"/>
<evidence type="ECO:0000313" key="8">
    <source>
        <dbReference type="Proteomes" id="UP000010472"/>
    </source>
</evidence>
<dbReference type="GO" id="GO:0120159">
    <property type="term" value="F:rRNA pseudouridine synthase activity"/>
    <property type="evidence" value="ECO:0007669"/>
    <property type="project" value="UniProtKB-ARBA"/>
</dbReference>
<keyword evidence="8" id="KW-1185">Reference proteome</keyword>
<dbReference type="CDD" id="cd02870">
    <property type="entry name" value="PseudoU_synth_RsuA_like"/>
    <property type="match status" value="1"/>
</dbReference>
<dbReference type="EMBL" id="CP003620">
    <property type="protein sequence ID" value="AFZ14941.1"/>
    <property type="molecule type" value="Genomic_DNA"/>
</dbReference>
<dbReference type="Gene3D" id="3.30.70.580">
    <property type="entry name" value="Pseudouridine synthase I, catalytic domain, N-terminal subdomain"/>
    <property type="match status" value="1"/>
</dbReference>
<evidence type="ECO:0000256" key="4">
    <source>
        <dbReference type="PROSITE-ProRule" id="PRU00182"/>
    </source>
</evidence>
<dbReference type="Proteomes" id="UP000010472">
    <property type="component" value="Chromosome"/>
</dbReference>
<protein>
    <recommendedName>
        <fullName evidence="5">Pseudouridine synthase</fullName>
        <ecNumber evidence="5">5.4.99.-</ecNumber>
    </recommendedName>
</protein>
<accession>K9W402</accession>
<evidence type="ECO:0000256" key="5">
    <source>
        <dbReference type="RuleBase" id="RU003887"/>
    </source>
</evidence>
<sequence>MAERLQKIISQWGIASRRQAEKMILAGRVRLNGVVVELGQTANPELDRIEVDGKPIKPLNRPQHLYILLHKPAGVVSTCHDQRNRKTVLDLLPPELRQGQGVHPVGRLDAESTGALLLTNDGELTFILTHPRHCIPKTYHVWVEGHPPKSVLEVWRRGVVLDGRKTLPAQVRILKQQNDQTLLEIILREGRNRQIRRVAEQLGYPVVHLHRTAIGSICLNRPGLLLAGDYRLLEEFEIDFLQNQVNITSIEVPTNIKEGSV</sequence>
<dbReference type="InterPro" id="IPR000748">
    <property type="entry name" value="PsdUridine_synth_RsuA/RluB/E/F"/>
</dbReference>
<dbReference type="PROSITE" id="PS01149">
    <property type="entry name" value="PSI_RSU"/>
    <property type="match status" value="1"/>
</dbReference>
<dbReference type="Pfam" id="PF01479">
    <property type="entry name" value="S4"/>
    <property type="match status" value="1"/>
</dbReference>
<keyword evidence="2 4" id="KW-0694">RNA-binding</keyword>
<dbReference type="PANTHER" id="PTHR47683">
    <property type="entry name" value="PSEUDOURIDINE SYNTHASE FAMILY PROTEIN-RELATED"/>
    <property type="match status" value="1"/>
</dbReference>
<dbReference type="Gene3D" id="3.30.70.1560">
    <property type="entry name" value="Alpha-L RNA-binding motif"/>
    <property type="match status" value="1"/>
</dbReference>
<evidence type="ECO:0000256" key="1">
    <source>
        <dbReference type="ARBA" id="ARBA00008348"/>
    </source>
</evidence>
<dbReference type="InterPro" id="IPR036986">
    <property type="entry name" value="S4_RNA-bd_sf"/>
</dbReference>
<dbReference type="GO" id="GO:0003723">
    <property type="term" value="F:RNA binding"/>
    <property type="evidence" value="ECO:0007669"/>
    <property type="project" value="UniProtKB-KW"/>
</dbReference>
<keyword evidence="3 5" id="KW-0413">Isomerase</keyword>
<dbReference type="PROSITE" id="PS50889">
    <property type="entry name" value="S4"/>
    <property type="match status" value="1"/>
</dbReference>
<evidence type="ECO:0000259" key="6">
    <source>
        <dbReference type="SMART" id="SM00363"/>
    </source>
</evidence>
<dbReference type="GO" id="GO:0005829">
    <property type="term" value="C:cytosol"/>
    <property type="evidence" value="ECO:0007669"/>
    <property type="project" value="UniProtKB-ARBA"/>
</dbReference>
<dbReference type="eggNOG" id="COG1187">
    <property type="taxonomic scope" value="Bacteria"/>
</dbReference>
<feature type="domain" description="RNA-binding S4" evidence="6">
    <location>
        <begin position="3"/>
        <end position="62"/>
    </location>
</feature>
<evidence type="ECO:0000313" key="7">
    <source>
        <dbReference type="EMBL" id="AFZ14941.1"/>
    </source>
</evidence>
<organism evidence="7 8">
    <name type="scientific">Crinalium epipsammum PCC 9333</name>
    <dbReference type="NCBI Taxonomy" id="1173022"/>
    <lineage>
        <taxon>Bacteria</taxon>
        <taxon>Bacillati</taxon>
        <taxon>Cyanobacteriota</taxon>
        <taxon>Cyanophyceae</taxon>
        <taxon>Gomontiellales</taxon>
        <taxon>Gomontiellaceae</taxon>
        <taxon>Crinalium</taxon>
    </lineage>
</organism>
<dbReference type="Pfam" id="PF00849">
    <property type="entry name" value="PseudoU_synth_2"/>
    <property type="match status" value="1"/>
</dbReference>
<dbReference type="KEGG" id="cep:Cri9333_4147"/>
<dbReference type="CDD" id="cd00165">
    <property type="entry name" value="S4"/>
    <property type="match status" value="1"/>
</dbReference>
<dbReference type="FunFam" id="3.10.290.10:FF:000003">
    <property type="entry name" value="Pseudouridine synthase"/>
    <property type="match status" value="1"/>
</dbReference>
<reference evidence="7 8" key="1">
    <citation type="submission" date="2012-06" db="EMBL/GenBank/DDBJ databases">
        <title>Finished chromosome of genome of Crinalium epipsammum PCC 9333.</title>
        <authorList>
            <consortium name="US DOE Joint Genome Institute"/>
            <person name="Gugger M."/>
            <person name="Coursin T."/>
            <person name="Rippka R."/>
            <person name="Tandeau De Marsac N."/>
            <person name="Huntemann M."/>
            <person name="Wei C.-L."/>
            <person name="Han J."/>
            <person name="Detter J.C."/>
            <person name="Han C."/>
            <person name="Tapia R."/>
            <person name="Davenport K."/>
            <person name="Daligault H."/>
            <person name="Erkkila T."/>
            <person name="Gu W."/>
            <person name="Munk A.C.C."/>
            <person name="Teshima H."/>
            <person name="Xu Y."/>
            <person name="Chain P."/>
            <person name="Chen A."/>
            <person name="Krypides N."/>
            <person name="Mavromatis K."/>
            <person name="Markowitz V."/>
            <person name="Szeto E."/>
            <person name="Ivanova N."/>
            <person name="Mikhailova N."/>
            <person name="Ovchinnikova G."/>
            <person name="Pagani I."/>
            <person name="Pati A."/>
            <person name="Goodwin L."/>
            <person name="Peters L."/>
            <person name="Pitluck S."/>
            <person name="Woyke T."/>
            <person name="Kerfeld C."/>
        </authorList>
    </citation>
    <scope>NUCLEOTIDE SEQUENCE [LARGE SCALE GENOMIC DNA]</scope>
    <source>
        <strain evidence="7 8">PCC 9333</strain>
    </source>
</reference>
<dbReference type="SMART" id="SM00363">
    <property type="entry name" value="S4"/>
    <property type="match status" value="1"/>
</dbReference>
<dbReference type="InterPro" id="IPR050343">
    <property type="entry name" value="RsuA_PseudoU_synthase"/>
</dbReference>
<dbReference type="PANTHER" id="PTHR47683:SF2">
    <property type="entry name" value="RNA-BINDING S4 DOMAIN-CONTAINING PROTEIN"/>
    <property type="match status" value="1"/>
</dbReference>